<gene>
    <name evidence="3" type="ORF">EW142_06310</name>
</gene>
<evidence type="ECO:0000256" key="1">
    <source>
        <dbReference type="SAM" id="MobiDB-lite"/>
    </source>
</evidence>
<dbReference type="Gene3D" id="2.60.40.10">
    <property type="entry name" value="Immunoglobulins"/>
    <property type="match status" value="1"/>
</dbReference>
<dbReference type="RefSeq" id="WP_130611240.1">
    <property type="nucleotide sequence ID" value="NZ_SGIU01000001.1"/>
</dbReference>
<feature type="signal peptide" evidence="2">
    <location>
        <begin position="1"/>
        <end position="23"/>
    </location>
</feature>
<organism evidence="3 4">
    <name type="scientific">Flagellimonas allohymeniacidonis</name>
    <dbReference type="NCBI Taxonomy" id="2517819"/>
    <lineage>
        <taxon>Bacteria</taxon>
        <taxon>Pseudomonadati</taxon>
        <taxon>Bacteroidota</taxon>
        <taxon>Flavobacteriia</taxon>
        <taxon>Flavobacteriales</taxon>
        <taxon>Flavobacteriaceae</taxon>
        <taxon>Flagellimonas</taxon>
    </lineage>
</organism>
<dbReference type="EMBL" id="SGIU01000001">
    <property type="protein sequence ID" value="TAI49408.1"/>
    <property type="molecule type" value="Genomic_DNA"/>
</dbReference>
<feature type="region of interest" description="Disordered" evidence="1">
    <location>
        <begin position="21"/>
        <end position="47"/>
    </location>
</feature>
<dbReference type="InterPro" id="IPR013783">
    <property type="entry name" value="Ig-like_fold"/>
</dbReference>
<proteinExistence type="predicted"/>
<dbReference type="PROSITE" id="PS51257">
    <property type="entry name" value="PROKAR_LIPOPROTEIN"/>
    <property type="match status" value="1"/>
</dbReference>
<reference evidence="3 4" key="1">
    <citation type="submission" date="2019-02" db="EMBL/GenBank/DDBJ databases">
        <title>Draft genome sequence of Muricauda sp. 176CP4-71.</title>
        <authorList>
            <person name="Park J.-S."/>
        </authorList>
    </citation>
    <scope>NUCLEOTIDE SEQUENCE [LARGE SCALE GENOMIC DNA]</scope>
    <source>
        <strain evidence="3 4">176CP4-71</strain>
    </source>
</reference>
<evidence type="ECO:0000313" key="3">
    <source>
        <dbReference type="EMBL" id="TAI49408.1"/>
    </source>
</evidence>
<name>A0A4Q8QJB9_9FLAO</name>
<dbReference type="OrthoDB" id="1179649at2"/>
<keyword evidence="4" id="KW-1185">Reference proteome</keyword>
<dbReference type="AlphaFoldDB" id="A0A4Q8QJB9"/>
<feature type="chain" id="PRO_5020443661" evidence="2">
    <location>
        <begin position="24"/>
        <end position="529"/>
    </location>
</feature>
<protein>
    <submittedName>
        <fullName evidence="3">Uncharacterized protein</fullName>
    </submittedName>
</protein>
<evidence type="ECO:0000256" key="2">
    <source>
        <dbReference type="SAM" id="SignalP"/>
    </source>
</evidence>
<comment type="caution">
    <text evidence="3">The sequence shown here is derived from an EMBL/GenBank/DDBJ whole genome shotgun (WGS) entry which is preliminary data.</text>
</comment>
<accession>A0A4Q8QJB9</accession>
<dbReference type="Proteomes" id="UP000291981">
    <property type="component" value="Unassembled WGS sequence"/>
</dbReference>
<sequence length="529" mass="59016">MKRILLYCSALFFAFLSCDSSSEDPTDEGPVQTTDDDISQPDETAPTISISSVPDVIEVLTEFNLQITDESDQVTTTFSLDGTEIFQSTQKNFTFELDPYDFDSGAKTLEVKSTDDSGNEGSTTVSFELRKLLVVYPDPLRESASIRENTEVYFAINNLEGGLVDFKKIEDDEDVIFFAPDGFDRQDVIITRFMLTNFTNPSDRIVDVNSYSGIKPGTHLLTEEEEREMFNQPVERDQSANLIIDTDRIARVNSYHGFLSGGIFPNTSNYTLSFASGLDTPFFVKLDSPLGISSLIDYAYLFIDGFTKTDFTIDDFGPPAELASLAIPEGDSFNLLLLGYFDESDYESHKFHIIHFVSGGTPGTSIEIPLLSELNVYAKQLTLIRPGGKTIFTKQKGADVPFSIPNIDITKSGETLNIQGEYDYIDHYLQTFTAASDVTFAWSFIERPIPSMTIPFLNNFEFPEAVQSVLNANSVDINPLTVDPVFYRSSVHSFEPSIDYENVILTSSFANNQANNPVDAFVLRLDLKQ</sequence>
<evidence type="ECO:0000313" key="4">
    <source>
        <dbReference type="Proteomes" id="UP000291981"/>
    </source>
</evidence>
<keyword evidence="2" id="KW-0732">Signal</keyword>